<proteinExistence type="predicted"/>
<accession>A0A2M9F158</accession>
<dbReference type="Proteomes" id="UP000228680">
    <property type="component" value="Unassembled WGS sequence"/>
</dbReference>
<reference evidence="1 2" key="1">
    <citation type="submission" date="2017-10" db="EMBL/GenBank/DDBJ databases">
        <title>Draft genome of Chryseomicrobium casticus sp. nov.</title>
        <authorList>
            <person name="Chakraborty R."/>
            <person name="Saha T."/>
        </authorList>
    </citation>
    <scope>NUCLEOTIDE SEQUENCE [LARGE SCALE GENOMIC DNA]</scope>
    <source>
        <strain evidence="1 2">ET03</strain>
    </source>
</reference>
<dbReference type="OrthoDB" id="2956805at2"/>
<evidence type="ECO:0000313" key="1">
    <source>
        <dbReference type="EMBL" id="PJK17197.1"/>
    </source>
</evidence>
<comment type="caution">
    <text evidence="1">The sequence shown here is derived from an EMBL/GenBank/DDBJ whole genome shotgun (WGS) entry which is preliminary data.</text>
</comment>
<dbReference type="EMBL" id="PCGR01000002">
    <property type="protein sequence ID" value="PJK17197.1"/>
    <property type="molecule type" value="Genomic_DNA"/>
</dbReference>
<keyword evidence="2" id="KW-1185">Reference proteome</keyword>
<name>A0A2M9F158_9BACL</name>
<sequence length="383" mass="44052">MKEEKKDIVEFENGEISFRNDTSVKKYKHDFELPPEIMDAVAKALQGKQKFKQEIQAVGETAQSLWEVIVTPEFQEGISNGDLIIKKGSIVIRNAATGRFVGKAKLQEAERHLEKAKQTTALSNISRSICTLSGQMQAAEISRRLEAIDEKIEHINEFLWREKVSTLNGIKSVIEEAIDSLPNQRAIERVNACIAELIILSNFFEATIEDILKRKIQHSLKEDFIEGLKVWDIFNKNRTEYNSNYIKKSKELIDEFGFLIEIYFQTLGLIGTCYQVIGEYQNSKRYYTTLSEKVKLYSLELANKLVYIFNIKDISIDEKITLSDIHEKLETRKLPLIDSVKENEVIIESANQMHDRLSDTQFKNVKVSYLVDPKIIWGSDSDD</sequence>
<gene>
    <name evidence="1" type="ORF">CQS04_08610</name>
</gene>
<protein>
    <submittedName>
        <fullName evidence="1">Uncharacterized protein</fullName>
    </submittedName>
</protein>
<organism evidence="1 2">
    <name type="scientific">Chryseomicrobium excrementi</name>
    <dbReference type="NCBI Taxonomy" id="2041346"/>
    <lineage>
        <taxon>Bacteria</taxon>
        <taxon>Bacillati</taxon>
        <taxon>Bacillota</taxon>
        <taxon>Bacilli</taxon>
        <taxon>Bacillales</taxon>
        <taxon>Caryophanaceae</taxon>
        <taxon>Chryseomicrobium</taxon>
    </lineage>
</organism>
<evidence type="ECO:0000313" key="2">
    <source>
        <dbReference type="Proteomes" id="UP000228680"/>
    </source>
</evidence>
<dbReference type="AlphaFoldDB" id="A0A2M9F158"/>
<dbReference type="RefSeq" id="WP_100353737.1">
    <property type="nucleotide sequence ID" value="NZ_PCGR01000002.1"/>
</dbReference>